<dbReference type="Gene3D" id="1.20.120.1520">
    <property type="match status" value="1"/>
</dbReference>
<feature type="transmembrane region" description="Helical" evidence="1">
    <location>
        <begin position="397"/>
        <end position="424"/>
    </location>
</feature>
<evidence type="ECO:0000259" key="2">
    <source>
        <dbReference type="Pfam" id="PF20879"/>
    </source>
</evidence>
<organism evidence="3 4">
    <name type="scientific">Legionella lytica</name>
    <dbReference type="NCBI Taxonomy" id="96232"/>
    <lineage>
        <taxon>Bacteria</taxon>
        <taxon>Pseudomonadati</taxon>
        <taxon>Pseudomonadota</taxon>
        <taxon>Gammaproteobacteria</taxon>
        <taxon>Legionellales</taxon>
        <taxon>Legionellaceae</taxon>
        <taxon>Legionella</taxon>
    </lineage>
</organism>
<dbReference type="Pfam" id="PF20879">
    <property type="entry name" value="SidM_N"/>
    <property type="match status" value="1"/>
</dbReference>
<keyword evidence="1" id="KW-1133">Transmembrane helix</keyword>
<accession>A0ABY4Y863</accession>
<keyword evidence="1" id="KW-0472">Membrane</keyword>
<name>A0ABY4Y863_9GAMM</name>
<dbReference type="Proteomes" id="UP001057474">
    <property type="component" value="Chromosome"/>
</dbReference>
<protein>
    <recommendedName>
        <fullName evidence="2">SidM N-terminal domain-containing protein</fullName>
    </recommendedName>
</protein>
<evidence type="ECO:0000313" key="4">
    <source>
        <dbReference type="Proteomes" id="UP001057474"/>
    </source>
</evidence>
<dbReference type="RefSeq" id="WP_289781834.1">
    <property type="nucleotide sequence ID" value="NZ_CP071527.1"/>
</dbReference>
<keyword evidence="4" id="KW-1185">Reference proteome</keyword>
<evidence type="ECO:0000256" key="1">
    <source>
        <dbReference type="SAM" id="Phobius"/>
    </source>
</evidence>
<feature type="transmembrane region" description="Helical" evidence="1">
    <location>
        <begin position="368"/>
        <end position="391"/>
    </location>
</feature>
<feature type="domain" description="SidM N-terminal" evidence="2">
    <location>
        <begin position="25"/>
        <end position="309"/>
    </location>
</feature>
<sequence>MSNSVLFGNLYSDERDEVQLDSYAQKHFNKYLEKLAVLERNLHQPDNDNISAWQEWEYGLRQLYKEMILDAFEACNVKIPPGMEIHFAGSLAKAQATQYSDLDAFVLVENEEDIELVQPVFDALNNLCQRMFTATNQLYPDPIGINPSRLIGTPESLYEKLQEGGVLDAEATVRSLVSSKPIFLPRYELGEQLCNKIKNDPVLGAYCSAQKLYSLAIHDFTAPSPNASNVSVKTHIMRPLDFILMGMRTEFGLYQEDGGHLSGLGTIRLLREKKLLPEADLDRIETLCNKAMTKRFQLHAEHKSEHDDMPYAEAEEMLAEVAWLRGIAAQRLQELNAPRPEAPSPEKIPGFFARNAGVFKGMAVMTTAFVAAVAIGLGLGLIGSGIMAPLVSAGGAVAGVAVVPAVLLAVGTLLAAAVVGYSLYKGIQAISNWFSAKSDMTPEIVNDHENDNMTNSYSGPMSQLVQDKAATKNVESNPQDVVGYNNVFALVSNSEIISSLEEPRPNKNQATL</sequence>
<dbReference type="InterPro" id="IPR048717">
    <property type="entry name" value="SidM_N"/>
</dbReference>
<reference evidence="3" key="1">
    <citation type="submission" date="2021-03" db="EMBL/GenBank/DDBJ databases">
        <title>Legionella lytica PCM 2298.</title>
        <authorList>
            <person name="Koper P."/>
        </authorList>
    </citation>
    <scope>NUCLEOTIDE SEQUENCE</scope>
    <source>
        <strain evidence="3">PCM 2298</strain>
    </source>
</reference>
<evidence type="ECO:0000313" key="3">
    <source>
        <dbReference type="EMBL" id="USQ13568.1"/>
    </source>
</evidence>
<gene>
    <name evidence="3" type="ORF">J2N86_12925</name>
</gene>
<proteinExistence type="predicted"/>
<dbReference type="Gene3D" id="1.10.357.170">
    <property type="match status" value="1"/>
</dbReference>
<dbReference type="EMBL" id="CP071527">
    <property type="protein sequence ID" value="USQ13568.1"/>
    <property type="molecule type" value="Genomic_DNA"/>
</dbReference>
<keyword evidence="1" id="KW-0812">Transmembrane</keyword>